<evidence type="ECO:0000313" key="3">
    <source>
        <dbReference type="EMBL" id="EMC95910.1"/>
    </source>
</evidence>
<dbReference type="RefSeq" id="XP_007676827.1">
    <property type="nucleotide sequence ID" value="XM_007678637.1"/>
</dbReference>
<keyword evidence="4" id="KW-1185">Reference proteome</keyword>
<dbReference type="OrthoDB" id="412788at2759"/>
<reference evidence="3 4" key="1">
    <citation type="journal article" date="2012" name="PLoS Pathog.">
        <title>Diverse lifestyles and strategies of plant pathogenesis encoded in the genomes of eighteen Dothideomycetes fungi.</title>
        <authorList>
            <person name="Ohm R.A."/>
            <person name="Feau N."/>
            <person name="Henrissat B."/>
            <person name="Schoch C.L."/>
            <person name="Horwitz B.A."/>
            <person name="Barry K.W."/>
            <person name="Condon B.J."/>
            <person name="Copeland A.C."/>
            <person name="Dhillon B."/>
            <person name="Glaser F."/>
            <person name="Hesse C.N."/>
            <person name="Kosti I."/>
            <person name="LaButti K."/>
            <person name="Lindquist E.A."/>
            <person name="Lucas S."/>
            <person name="Salamov A.A."/>
            <person name="Bradshaw R.E."/>
            <person name="Ciuffetti L."/>
            <person name="Hamelin R.C."/>
            <person name="Kema G.H.J."/>
            <person name="Lawrence C."/>
            <person name="Scott J.A."/>
            <person name="Spatafora J.W."/>
            <person name="Turgeon B.G."/>
            <person name="de Wit P.J.G.M."/>
            <person name="Zhong S."/>
            <person name="Goodwin S.B."/>
            <person name="Grigoriev I.V."/>
        </authorList>
    </citation>
    <scope>NUCLEOTIDE SEQUENCE [LARGE SCALE GENOMIC DNA]</scope>
    <source>
        <strain evidence="3 4">UAMH 10762</strain>
    </source>
</reference>
<dbReference type="CDD" id="cd00570">
    <property type="entry name" value="GST_N_family"/>
    <property type="match status" value="1"/>
</dbReference>
<dbReference type="PANTHER" id="PTHR44051:SF8">
    <property type="entry name" value="GLUTATHIONE S-TRANSFERASE GSTA"/>
    <property type="match status" value="1"/>
</dbReference>
<dbReference type="Gene3D" id="1.20.1050.10">
    <property type="match status" value="1"/>
</dbReference>
<dbReference type="eggNOG" id="ENOG502SMRJ">
    <property type="taxonomic scope" value="Eukaryota"/>
</dbReference>
<proteinExistence type="inferred from homology"/>
<organism evidence="3 4">
    <name type="scientific">Baudoinia panamericana (strain UAMH 10762)</name>
    <name type="common">Angels' share fungus</name>
    <name type="synonym">Baudoinia compniacensis (strain UAMH 10762)</name>
    <dbReference type="NCBI Taxonomy" id="717646"/>
    <lineage>
        <taxon>Eukaryota</taxon>
        <taxon>Fungi</taxon>
        <taxon>Dikarya</taxon>
        <taxon>Ascomycota</taxon>
        <taxon>Pezizomycotina</taxon>
        <taxon>Dothideomycetes</taxon>
        <taxon>Dothideomycetidae</taxon>
        <taxon>Mycosphaerellales</taxon>
        <taxon>Teratosphaeriaceae</taxon>
        <taxon>Baudoinia</taxon>
    </lineage>
</organism>
<accession>M2NAP0</accession>
<dbReference type="AlphaFoldDB" id="M2NAP0"/>
<evidence type="ECO:0000259" key="2">
    <source>
        <dbReference type="PROSITE" id="PS50404"/>
    </source>
</evidence>
<dbReference type="PANTHER" id="PTHR44051">
    <property type="entry name" value="GLUTATHIONE S-TRANSFERASE-RELATED"/>
    <property type="match status" value="1"/>
</dbReference>
<dbReference type="EMBL" id="KB445556">
    <property type="protein sequence ID" value="EMC95910.1"/>
    <property type="molecule type" value="Genomic_DNA"/>
</dbReference>
<name>M2NAP0_BAUPA</name>
<gene>
    <name evidence="3" type="ORF">BAUCODRAFT_34669</name>
</gene>
<dbReference type="OMA" id="WLCSHYP"/>
<dbReference type="PROSITE" id="PS50404">
    <property type="entry name" value="GST_NTER"/>
    <property type="match status" value="1"/>
</dbReference>
<dbReference type="GeneID" id="19112478"/>
<dbReference type="InterPro" id="IPR036282">
    <property type="entry name" value="Glutathione-S-Trfase_C_sf"/>
</dbReference>
<comment type="similarity">
    <text evidence="1">Belongs to the GST superfamily.</text>
</comment>
<dbReference type="InterPro" id="IPR004045">
    <property type="entry name" value="Glutathione_S-Trfase_N"/>
</dbReference>
<dbReference type="InterPro" id="IPR036249">
    <property type="entry name" value="Thioredoxin-like_sf"/>
</dbReference>
<dbReference type="KEGG" id="bcom:BAUCODRAFT_34669"/>
<evidence type="ECO:0000256" key="1">
    <source>
        <dbReference type="ARBA" id="ARBA00007409"/>
    </source>
</evidence>
<evidence type="ECO:0000313" key="4">
    <source>
        <dbReference type="Proteomes" id="UP000011761"/>
    </source>
</evidence>
<dbReference type="HOGENOM" id="CLU_088985_0_0_1"/>
<dbReference type="Proteomes" id="UP000011761">
    <property type="component" value="Unassembled WGS sequence"/>
</dbReference>
<dbReference type="SUPFAM" id="SSF52833">
    <property type="entry name" value="Thioredoxin-like"/>
    <property type="match status" value="1"/>
</dbReference>
<dbReference type="Gene3D" id="3.40.30.10">
    <property type="entry name" value="Glutaredoxin"/>
    <property type="match status" value="1"/>
</dbReference>
<sequence>MAEQYTLYYHDYSLCANMVRFSLAIAGEPRDASSEMQVEEKAVDIFRGAEQLEEYYLCHINPKGQVPALASKALPKPMAESLDMTLYIAEHYPALIPEAHHRETTAWLRELHGLNYFALSFGDRPQQAQAMVKAIQARLGQDGISPEYRKALEYKLEVTNKEKIQAMAPAARAANEERAKDIAAKLESTLQSGKQWLFGSDRPSALDAHLAVYLARLRDVKREDLIPGRLGTYLEHAMSMPEWEQVMQGRKTMPGI</sequence>
<feature type="domain" description="GST N-terminal" evidence="2">
    <location>
        <begin position="3"/>
        <end position="96"/>
    </location>
</feature>
<dbReference type="SUPFAM" id="SSF47616">
    <property type="entry name" value="GST C-terminal domain-like"/>
    <property type="match status" value="1"/>
</dbReference>
<protein>
    <recommendedName>
        <fullName evidence="2">GST N-terminal domain-containing protein</fullName>
    </recommendedName>
</protein>